<reference evidence="1 2" key="1">
    <citation type="submission" date="2021-01" db="EMBL/GenBank/DDBJ databases">
        <title>Whole genome shotgun sequence of Catellatospora citrea NBRC 14495.</title>
        <authorList>
            <person name="Komaki H."/>
            <person name="Tamura T."/>
        </authorList>
    </citation>
    <scope>NUCLEOTIDE SEQUENCE [LARGE SCALE GENOMIC DNA]</scope>
    <source>
        <strain evidence="1 2">NBRC 14495</strain>
    </source>
</reference>
<dbReference type="EMBL" id="BONH01000028">
    <property type="protein sequence ID" value="GIG00464.1"/>
    <property type="molecule type" value="Genomic_DNA"/>
</dbReference>
<organism evidence="1 2">
    <name type="scientific">Catellatospora citrea</name>
    <dbReference type="NCBI Taxonomy" id="53366"/>
    <lineage>
        <taxon>Bacteria</taxon>
        <taxon>Bacillati</taxon>
        <taxon>Actinomycetota</taxon>
        <taxon>Actinomycetes</taxon>
        <taxon>Micromonosporales</taxon>
        <taxon>Micromonosporaceae</taxon>
        <taxon>Catellatospora</taxon>
    </lineage>
</organism>
<accession>A0A8J3KKC9</accession>
<keyword evidence="2" id="KW-1185">Reference proteome</keyword>
<comment type="caution">
    <text evidence="1">The sequence shown here is derived from an EMBL/GenBank/DDBJ whole genome shotgun (WGS) entry which is preliminary data.</text>
</comment>
<sequence length="195" mass="20903">MSACGRTLPTVSRKSFYDLRFGVAAGGAHKDTHYIRGSLDEVKADLAAELAEGMSHYLLCWYGADLALDVYQHGCLTRSIDLHPFLAIEVEGYPRITFAGPGRPLGHDFSSDEERGADDGSLSDLFFMGALEQATTVTVDWDRIDAPALRGEPALPGDLVIFGGPLVTDAEADTAAEQAPDEAGNLGYGYVDFEA</sequence>
<protein>
    <submittedName>
        <fullName evidence="1">Uncharacterized protein</fullName>
    </submittedName>
</protein>
<name>A0A8J3KKC9_9ACTN</name>
<dbReference type="Proteomes" id="UP000659904">
    <property type="component" value="Unassembled WGS sequence"/>
</dbReference>
<proteinExistence type="predicted"/>
<evidence type="ECO:0000313" key="1">
    <source>
        <dbReference type="EMBL" id="GIG00464.1"/>
    </source>
</evidence>
<gene>
    <name evidence="1" type="ORF">Cci01nite_55570</name>
</gene>
<dbReference type="AlphaFoldDB" id="A0A8J3KKC9"/>
<evidence type="ECO:0000313" key="2">
    <source>
        <dbReference type="Proteomes" id="UP000659904"/>
    </source>
</evidence>